<evidence type="ECO:0000313" key="3">
    <source>
        <dbReference type="Proteomes" id="UP000261520"/>
    </source>
</evidence>
<keyword evidence="1" id="KW-0812">Transmembrane</keyword>
<proteinExistence type="predicted"/>
<dbReference type="STRING" id="409849.ENSPMGP00000022741"/>
<keyword evidence="1" id="KW-1133">Transmembrane helix</keyword>
<feature type="transmembrane region" description="Helical" evidence="1">
    <location>
        <begin position="20"/>
        <end position="41"/>
    </location>
</feature>
<dbReference type="Proteomes" id="UP000261520">
    <property type="component" value="Unplaced"/>
</dbReference>
<accession>A0A3B4B2D7</accession>
<name>A0A3B4B2D7_9GOBI</name>
<keyword evidence="1" id="KW-0472">Membrane</keyword>
<sequence length="146" mass="16418">MNYYDEVTAFLGNWGRFQKILFFILCASVIPNGLGVLSVVFIVDNPKHHCSIPDVNLTEDWLQAIIPIEVSCIFAIVSQSRCSRYRLDVVLDLWAKGFAPGDVNLTQLKQEPCVDGWTYSKDIYHSTLVTEGSSFFAISLIHCVNV</sequence>
<dbReference type="Ensembl" id="ENSPMGT00000024221.1">
    <property type="protein sequence ID" value="ENSPMGP00000022741.1"/>
    <property type="gene ID" value="ENSPMGG00000018399.1"/>
</dbReference>
<protein>
    <submittedName>
        <fullName evidence="2">Uncharacterized protein</fullName>
    </submittedName>
</protein>
<dbReference type="AlphaFoldDB" id="A0A3B4B2D7"/>
<reference evidence="2" key="1">
    <citation type="submission" date="2025-08" db="UniProtKB">
        <authorList>
            <consortium name="Ensembl"/>
        </authorList>
    </citation>
    <scope>IDENTIFICATION</scope>
</reference>
<keyword evidence="3" id="KW-1185">Reference proteome</keyword>
<evidence type="ECO:0000256" key="1">
    <source>
        <dbReference type="SAM" id="Phobius"/>
    </source>
</evidence>
<organism evidence="2 3">
    <name type="scientific">Periophthalmus magnuspinnatus</name>
    <dbReference type="NCBI Taxonomy" id="409849"/>
    <lineage>
        <taxon>Eukaryota</taxon>
        <taxon>Metazoa</taxon>
        <taxon>Chordata</taxon>
        <taxon>Craniata</taxon>
        <taxon>Vertebrata</taxon>
        <taxon>Euteleostomi</taxon>
        <taxon>Actinopterygii</taxon>
        <taxon>Neopterygii</taxon>
        <taxon>Teleostei</taxon>
        <taxon>Neoteleostei</taxon>
        <taxon>Acanthomorphata</taxon>
        <taxon>Gobiaria</taxon>
        <taxon>Gobiiformes</taxon>
        <taxon>Gobioidei</taxon>
        <taxon>Gobiidae</taxon>
        <taxon>Oxudercinae</taxon>
        <taxon>Periophthalmus</taxon>
    </lineage>
</organism>
<reference evidence="2" key="2">
    <citation type="submission" date="2025-09" db="UniProtKB">
        <authorList>
            <consortium name="Ensembl"/>
        </authorList>
    </citation>
    <scope>IDENTIFICATION</scope>
</reference>
<evidence type="ECO:0000313" key="2">
    <source>
        <dbReference type="Ensembl" id="ENSPMGP00000022741.1"/>
    </source>
</evidence>